<comment type="caution">
    <text evidence="1">The sequence shown here is derived from an EMBL/GenBank/DDBJ whole genome shotgun (WGS) entry which is preliminary data.</text>
</comment>
<reference evidence="1 2" key="1">
    <citation type="submission" date="2020-07" db="EMBL/GenBank/DDBJ databases">
        <title>Genomic Encyclopedia of Type Strains, Phase IV (KMG-V): Genome sequencing to study the core and pangenomes of soil and plant-associated prokaryotes.</title>
        <authorList>
            <person name="Whitman W."/>
        </authorList>
    </citation>
    <scope>NUCLEOTIDE SEQUENCE [LARGE SCALE GENOMIC DNA]</scope>
    <source>
        <strain evidence="1 2">SEMIA 4052</strain>
    </source>
</reference>
<gene>
    <name evidence="1" type="ORF">GGI64_001925</name>
</gene>
<name>A0A7Z0DWX8_RHILE</name>
<accession>A0A7Z0DWX8</accession>
<sequence>MLTPRYMKSPAAPIQAVAHREGFTDPKIKIRFGEANINFEAREDIKMITHPGPIVRTIDGAGDEAELVQRRWSRAGTRQAAGVPVERSGRRAALRLAQCDRCVDG</sequence>
<proteinExistence type="predicted"/>
<dbReference type="RefSeq" id="WP_432444628.1">
    <property type="nucleotide sequence ID" value="NZ_JACBZV010000002.1"/>
</dbReference>
<dbReference type="Proteomes" id="UP000535276">
    <property type="component" value="Unassembled WGS sequence"/>
</dbReference>
<dbReference type="EMBL" id="JACBZV010000002">
    <property type="protein sequence ID" value="NYJ10878.1"/>
    <property type="molecule type" value="Genomic_DNA"/>
</dbReference>
<evidence type="ECO:0000313" key="2">
    <source>
        <dbReference type="Proteomes" id="UP000535276"/>
    </source>
</evidence>
<protein>
    <submittedName>
        <fullName evidence="1">Uncharacterized protein</fullName>
    </submittedName>
</protein>
<evidence type="ECO:0000313" key="1">
    <source>
        <dbReference type="EMBL" id="NYJ10878.1"/>
    </source>
</evidence>
<dbReference type="AlphaFoldDB" id="A0A7Z0DWX8"/>
<organism evidence="1 2">
    <name type="scientific">Rhizobium leguminosarum</name>
    <dbReference type="NCBI Taxonomy" id="384"/>
    <lineage>
        <taxon>Bacteria</taxon>
        <taxon>Pseudomonadati</taxon>
        <taxon>Pseudomonadota</taxon>
        <taxon>Alphaproteobacteria</taxon>
        <taxon>Hyphomicrobiales</taxon>
        <taxon>Rhizobiaceae</taxon>
        <taxon>Rhizobium/Agrobacterium group</taxon>
        <taxon>Rhizobium</taxon>
    </lineage>
</organism>